<dbReference type="InterPro" id="IPR057200">
    <property type="entry name" value="DUF7878"/>
</dbReference>
<dbReference type="RefSeq" id="WP_000406450.1">
    <property type="nucleotide sequence ID" value="NZ_AP031576.1"/>
</dbReference>
<feature type="domain" description="DUF7878" evidence="1">
    <location>
        <begin position="21"/>
        <end position="123"/>
    </location>
</feature>
<dbReference type="Proteomes" id="UP000280073">
    <property type="component" value="Unassembled WGS sequence"/>
</dbReference>
<evidence type="ECO:0000313" key="3">
    <source>
        <dbReference type="EMBL" id="MQR51309.1"/>
    </source>
</evidence>
<evidence type="ECO:0000313" key="6">
    <source>
        <dbReference type="Proteomes" id="UP000032746"/>
    </source>
</evidence>
<evidence type="ECO:0000313" key="4">
    <source>
        <dbReference type="EMBL" id="MVM93830.1"/>
    </source>
</evidence>
<evidence type="ECO:0000313" key="5">
    <source>
        <dbReference type="EMBL" id="RSR60985.1"/>
    </source>
</evidence>
<dbReference type="EMBL" id="WIOC01000035">
    <property type="protein sequence ID" value="MQR51309.1"/>
    <property type="molecule type" value="Genomic_DNA"/>
</dbReference>
<evidence type="ECO:0000259" key="1">
    <source>
        <dbReference type="Pfam" id="PF25297"/>
    </source>
</evidence>
<evidence type="ECO:0000313" key="9">
    <source>
        <dbReference type="Proteomes" id="UP000461234"/>
    </source>
</evidence>
<reference evidence="4 8" key="5">
    <citation type="submission" date="2019-11" db="EMBL/GenBank/DDBJ databases">
        <title>Multidrug-resistant Acinetobacter baumannii moving toward extensively drug-resistant over fifteen years in South of Brazil.</title>
        <authorList>
            <person name="Fedrigo N.H."/>
            <person name="Cerdeira L."/>
            <person name="Fuga B."/>
            <person name="Marini P.V.B."/>
            <person name="Shinohara D.R."/>
            <person name="Carrara-Marroni F.E."/>
            <person name="Lincopan N."/>
            <person name="Tognim M.C.B."/>
        </authorList>
    </citation>
    <scope>NUCLEOTIDE SEQUENCE [LARGE SCALE GENOMIC DNA]</scope>
    <source>
        <strain evidence="4 8">Ac576</strain>
    </source>
</reference>
<evidence type="ECO:0000313" key="8">
    <source>
        <dbReference type="Proteomes" id="UP000439424"/>
    </source>
</evidence>
<accession>A0A0D5YG29</accession>
<name>A0A0D5YG29_ACIBA</name>
<sequence>MEISYKITQGPQSSITLPIVSSEIEGTLIIKVKNKIIFNEENLLLLEFSIYIKQWLDRDEKPNFSYSSMEFEEKNILTFEKEKDDLWRINSVWFNKDQNNIYVMYPELINACTSFINKLKNDFKGITFQY</sequence>
<dbReference type="EMBL" id="RFDI01000258">
    <property type="protein sequence ID" value="RSR60985.1"/>
    <property type="molecule type" value="Genomic_DNA"/>
</dbReference>
<protein>
    <recommendedName>
        <fullName evidence="1">DUF7878 domain-containing protein</fullName>
    </recommendedName>
</protein>
<dbReference type="Proteomes" id="UP000461234">
    <property type="component" value="Unassembled WGS sequence"/>
</dbReference>
<reference evidence="3 9" key="4">
    <citation type="submission" date="2019-10" db="EMBL/GenBank/DDBJ databases">
        <title>Genetic environment of the oxa23 gene and comparative analysis of carbapenem resistant Acinetobacter baumannii isolates belonging to global clone 1, lineage 2 recovered in a burns hospital outbreak in 2012-2013.</title>
        <authorList>
            <person name="Douraghi M."/>
            <person name="Aris P."/>
            <person name="Kenyon J."/>
            <person name="Hamidian M."/>
        </authorList>
    </citation>
    <scope>NUCLEOTIDE SEQUENCE [LARGE SCALE GENOMIC DNA]</scope>
    <source>
        <strain evidence="3 9">ABS103</strain>
    </source>
</reference>
<dbReference type="OrthoDB" id="6709128at2"/>
<dbReference type="Proteomes" id="UP000032746">
    <property type="component" value="Chromosome"/>
</dbReference>
<evidence type="ECO:0000313" key="7">
    <source>
        <dbReference type="Proteomes" id="UP000280073"/>
    </source>
</evidence>
<proteinExistence type="predicted"/>
<dbReference type="Pfam" id="PF25297">
    <property type="entry name" value="DUF7878"/>
    <property type="match status" value="1"/>
</dbReference>
<dbReference type="EMBL" id="WPIP01000313">
    <property type="protein sequence ID" value="MVM93830.1"/>
    <property type="molecule type" value="Genomic_DNA"/>
</dbReference>
<evidence type="ECO:0000313" key="2">
    <source>
        <dbReference type="EMBL" id="AKA30691.1"/>
    </source>
</evidence>
<dbReference type="PATRIC" id="fig|470.1314.peg.944"/>
<organism evidence="2 6">
    <name type="scientific">Acinetobacter baumannii</name>
    <dbReference type="NCBI Taxonomy" id="470"/>
    <lineage>
        <taxon>Bacteria</taxon>
        <taxon>Pseudomonadati</taxon>
        <taxon>Pseudomonadota</taxon>
        <taxon>Gammaproteobacteria</taxon>
        <taxon>Moraxellales</taxon>
        <taxon>Moraxellaceae</taxon>
        <taxon>Acinetobacter</taxon>
        <taxon>Acinetobacter calcoaceticus/baumannii complex</taxon>
    </lineage>
</organism>
<reference evidence="2 6" key="1">
    <citation type="journal article" date="2015" name="J. Bacteriol.">
        <title>Resources for Genetic and Genomic Analysis of Emerging Pathogen Acinetobacter baumannii.</title>
        <authorList>
            <person name="Gallagher L.A."/>
            <person name="Ramage E."/>
            <person name="Weiss E.J."/>
            <person name="Radey M."/>
            <person name="Hayden H.S."/>
            <person name="Held K.G."/>
            <person name="Huse H.K."/>
            <person name="Zurawski D.V."/>
            <person name="Brittnacher M.J."/>
            <person name="Manoil C."/>
        </authorList>
    </citation>
    <scope>NUCLEOTIDE SEQUENCE [LARGE SCALE GENOMIC DNA]</scope>
    <source>
        <strain evidence="2 6">AB5075-UW</strain>
    </source>
</reference>
<dbReference type="AlphaFoldDB" id="A0A0D5YG29"/>
<gene>
    <name evidence="2" type="ORF">ABUW_0935</name>
    <name evidence="5" type="ORF">EA686_06435</name>
    <name evidence="3" type="ORF">F2P40_18625</name>
    <name evidence="4" type="ORF">GNY86_20070</name>
</gene>
<dbReference type="Proteomes" id="UP000439424">
    <property type="component" value="Unassembled WGS sequence"/>
</dbReference>
<dbReference type="OMA" id="WCDEYIE"/>
<reference evidence="6" key="2">
    <citation type="submission" date="2015-03" db="EMBL/GenBank/DDBJ databases">
        <authorList>
            <person name="Gallagher L.A."/>
            <person name="Hayden H.S."/>
            <person name="Weiss E.J."/>
            <person name="Hager K.R."/>
            <person name="Ramage E."/>
            <person name="Radey M.R."/>
            <person name="Bydalek R."/>
            <person name="Manoil C."/>
            <person name="Miller S.I."/>
            <person name="Brittnacher M.J."/>
        </authorList>
    </citation>
    <scope>NUCLEOTIDE SEQUENCE [LARGE SCALE GENOMIC DNA]</scope>
    <source>
        <strain evidence="6">AB5075-UW</strain>
    </source>
</reference>
<reference evidence="5 7" key="3">
    <citation type="submission" date="2018-10" db="EMBL/GenBank/DDBJ databases">
        <title>GWAS and RNA-Seq identify cryptic mechanisms of antimicrobial resistance in Acinetobacter baumannii.</title>
        <authorList>
            <person name="Sahl J.W."/>
        </authorList>
    </citation>
    <scope>NUCLEOTIDE SEQUENCE [LARGE SCALE GENOMIC DNA]</scope>
    <source>
        <strain evidence="5 7">TG28175</strain>
    </source>
</reference>
<dbReference type="EMBL" id="CP008706">
    <property type="protein sequence ID" value="AKA30691.1"/>
    <property type="molecule type" value="Genomic_DNA"/>
</dbReference>